<dbReference type="InterPro" id="IPR011577">
    <property type="entry name" value="Cyt_b561_bac/Ni-Hgenase"/>
</dbReference>
<keyword evidence="6 12" id="KW-0812">Transmembrane</keyword>
<evidence type="ECO:0000256" key="1">
    <source>
        <dbReference type="ARBA" id="ARBA00004651"/>
    </source>
</evidence>
<gene>
    <name evidence="14" type="primary">cybH</name>
    <name evidence="14" type="ORF">C9I88_05755</name>
    <name evidence="15" type="ORF">C9J52_04325</name>
</gene>
<dbReference type="PRINTS" id="PR00161">
    <property type="entry name" value="NIHGNASECYTB"/>
</dbReference>
<evidence type="ECO:0000256" key="8">
    <source>
        <dbReference type="ARBA" id="ARBA00022982"/>
    </source>
</evidence>
<dbReference type="RefSeq" id="WP_045036999.1">
    <property type="nucleotide sequence ID" value="NZ_JZSR01000015.1"/>
</dbReference>
<keyword evidence="9 12" id="KW-1133">Transmembrane helix</keyword>
<keyword evidence="11 12" id="KW-0472">Membrane</keyword>
<evidence type="ECO:0000313" key="17">
    <source>
        <dbReference type="Proteomes" id="UP000241954"/>
    </source>
</evidence>
<dbReference type="GO" id="GO:0005506">
    <property type="term" value="F:iron ion binding"/>
    <property type="evidence" value="ECO:0007669"/>
    <property type="project" value="InterPro"/>
</dbReference>
<evidence type="ECO:0000256" key="5">
    <source>
        <dbReference type="ARBA" id="ARBA00022617"/>
    </source>
</evidence>
<feature type="transmembrane region" description="Helical" evidence="12">
    <location>
        <begin position="64"/>
        <end position="82"/>
    </location>
</feature>
<organism evidence="14 17">
    <name type="scientific">Photobacterium iliopiscarium</name>
    <dbReference type="NCBI Taxonomy" id="56192"/>
    <lineage>
        <taxon>Bacteria</taxon>
        <taxon>Pseudomonadati</taxon>
        <taxon>Pseudomonadota</taxon>
        <taxon>Gammaproteobacteria</taxon>
        <taxon>Vibrionales</taxon>
        <taxon>Vibrionaceae</taxon>
        <taxon>Photobacterium</taxon>
    </lineage>
</organism>
<evidence type="ECO:0000256" key="11">
    <source>
        <dbReference type="ARBA" id="ARBA00023136"/>
    </source>
</evidence>
<dbReference type="Gene3D" id="1.20.950.20">
    <property type="entry name" value="Transmembrane di-heme cytochromes, Chain C"/>
    <property type="match status" value="1"/>
</dbReference>
<evidence type="ECO:0000313" key="14">
    <source>
        <dbReference type="EMBL" id="PSV98171.1"/>
    </source>
</evidence>
<dbReference type="PANTHER" id="PTHR30485">
    <property type="entry name" value="NI/FE-HYDROGENASE 1 B-TYPE CYTOCHROME SUBUNIT"/>
    <property type="match status" value="1"/>
</dbReference>
<comment type="caution">
    <text evidence="14">The sequence shown here is derived from an EMBL/GenBank/DDBJ whole genome shotgun (WGS) entry which is preliminary data.</text>
</comment>
<dbReference type="NCBIfam" id="TIGR02125">
    <property type="entry name" value="CytB-hydogenase"/>
    <property type="match status" value="1"/>
</dbReference>
<reference evidence="14 17" key="1">
    <citation type="submission" date="2018-01" db="EMBL/GenBank/DDBJ databases">
        <title>Whole genome sequencing of Histamine producing bacteria.</title>
        <authorList>
            <person name="Butler K."/>
        </authorList>
    </citation>
    <scope>NUCLEOTIDE SEQUENCE [LARGE SCALE GENOMIC DNA]</scope>
    <source>
        <strain evidence="15 16">ATCC 51761</strain>
        <strain evidence="14 17">NCIMB 13481</strain>
    </source>
</reference>
<evidence type="ECO:0000256" key="9">
    <source>
        <dbReference type="ARBA" id="ARBA00022989"/>
    </source>
</evidence>
<evidence type="ECO:0000256" key="10">
    <source>
        <dbReference type="ARBA" id="ARBA00023004"/>
    </source>
</evidence>
<name>A0A0D8P2S8_9GAMM</name>
<dbReference type="GO" id="GO:0005886">
    <property type="term" value="C:plasma membrane"/>
    <property type="evidence" value="ECO:0007669"/>
    <property type="project" value="UniProtKB-SubCell"/>
</dbReference>
<protein>
    <submittedName>
        <fullName evidence="14">Ni/Fe-hydrogenase, b-type cytochrome subunit</fullName>
    </submittedName>
</protein>
<keyword evidence="10" id="KW-0408">Iron</keyword>
<comment type="similarity">
    <text evidence="2">Belongs to the HupC/HyaC/HydC family.</text>
</comment>
<dbReference type="EMBL" id="PYOP01000005">
    <property type="protein sequence ID" value="PSW98908.1"/>
    <property type="molecule type" value="Genomic_DNA"/>
</dbReference>
<dbReference type="GO" id="GO:0009055">
    <property type="term" value="F:electron transfer activity"/>
    <property type="evidence" value="ECO:0007669"/>
    <property type="project" value="InterPro"/>
</dbReference>
<feature type="transmembrane region" description="Helical" evidence="12">
    <location>
        <begin position="20"/>
        <end position="44"/>
    </location>
</feature>
<evidence type="ECO:0000256" key="3">
    <source>
        <dbReference type="ARBA" id="ARBA00022448"/>
    </source>
</evidence>
<keyword evidence="7" id="KW-0479">Metal-binding</keyword>
<dbReference type="InterPro" id="IPR000516">
    <property type="entry name" value="Ni-dep_Hydgase_cyt-B"/>
</dbReference>
<dbReference type="PANTHER" id="PTHR30485:SF0">
    <property type="entry name" value="NI_FE-HYDROGENASE 1 B-TYPE CYTOCHROME SUBUNIT-RELATED"/>
    <property type="match status" value="1"/>
</dbReference>
<evidence type="ECO:0000256" key="6">
    <source>
        <dbReference type="ARBA" id="ARBA00022692"/>
    </source>
</evidence>
<keyword evidence="16" id="KW-1185">Reference proteome</keyword>
<dbReference type="InterPro" id="IPR016174">
    <property type="entry name" value="Di-haem_cyt_TM"/>
</dbReference>
<keyword evidence="5" id="KW-0349">Heme</keyword>
<dbReference type="GO" id="GO:0020037">
    <property type="term" value="F:heme binding"/>
    <property type="evidence" value="ECO:0007669"/>
    <property type="project" value="TreeGrafter"/>
</dbReference>
<evidence type="ECO:0000256" key="2">
    <source>
        <dbReference type="ARBA" id="ARBA00008622"/>
    </source>
</evidence>
<dbReference type="GO" id="GO:0022904">
    <property type="term" value="P:respiratory electron transport chain"/>
    <property type="evidence" value="ECO:0007669"/>
    <property type="project" value="InterPro"/>
</dbReference>
<feature type="transmembrane region" description="Helical" evidence="12">
    <location>
        <begin position="125"/>
        <end position="149"/>
    </location>
</feature>
<evidence type="ECO:0000256" key="7">
    <source>
        <dbReference type="ARBA" id="ARBA00022723"/>
    </source>
</evidence>
<dbReference type="Pfam" id="PF01292">
    <property type="entry name" value="Ni_hydr_CYTB"/>
    <property type="match status" value="1"/>
</dbReference>
<dbReference type="EMBL" id="PYLW01000004">
    <property type="protein sequence ID" value="PSV98171.1"/>
    <property type="molecule type" value="Genomic_DNA"/>
</dbReference>
<keyword evidence="3" id="KW-0813">Transport</keyword>
<dbReference type="Proteomes" id="UP000241954">
    <property type="component" value="Unassembled WGS sequence"/>
</dbReference>
<accession>A0A0D8P2S8</accession>
<dbReference type="SUPFAM" id="SSF81342">
    <property type="entry name" value="Transmembrane di-heme cytochromes"/>
    <property type="match status" value="1"/>
</dbReference>
<dbReference type="AlphaFoldDB" id="A0A0D8P2S8"/>
<evidence type="ECO:0000313" key="15">
    <source>
        <dbReference type="EMBL" id="PSW98908.1"/>
    </source>
</evidence>
<sequence>MSTDTVLYKRSYVFSFVIRLCHWLRAFAVFGLVVTGFYIAWPFLVAPNSTNVLEQGWIRLAHEVLGFILIAVTLIRVYLFFFSRSNVERRSIQDIISPKSWVKQIKAYFWMGNAPHHGAYGPLQLMVYAGISIAAIFMCVTGLTLYANVYHLGIGGMMWEPAQWVAYAMGGLDEVRKWHHYITWAFIIFVLIHVYMVIWTGIRFRNGSADAIMSGYDYHAVNVKKADKGNHPVQHHAHHNSHSKNKGH</sequence>
<evidence type="ECO:0000259" key="13">
    <source>
        <dbReference type="Pfam" id="PF01292"/>
    </source>
</evidence>
<comment type="subcellular location">
    <subcellularLocation>
        <location evidence="1">Cell membrane</location>
        <topology evidence="1">Multi-pass membrane protein</topology>
    </subcellularLocation>
</comment>
<evidence type="ECO:0000256" key="12">
    <source>
        <dbReference type="SAM" id="Phobius"/>
    </source>
</evidence>
<keyword evidence="8" id="KW-0249">Electron transport</keyword>
<evidence type="ECO:0000313" key="16">
    <source>
        <dbReference type="Proteomes" id="UP000241190"/>
    </source>
</evidence>
<keyword evidence="4" id="KW-1003">Cell membrane</keyword>
<dbReference type="InterPro" id="IPR051542">
    <property type="entry name" value="Hydrogenase_cytochrome"/>
</dbReference>
<dbReference type="GeneID" id="93549031"/>
<dbReference type="PROSITE" id="PS00882">
    <property type="entry name" value="NI_HGENASE_CYTB_1"/>
    <property type="match status" value="1"/>
</dbReference>
<dbReference type="OrthoDB" id="197262at2"/>
<dbReference type="Proteomes" id="UP000241190">
    <property type="component" value="Unassembled WGS sequence"/>
</dbReference>
<dbReference type="STRING" id="56192.UB38_11555"/>
<proteinExistence type="inferred from homology"/>
<evidence type="ECO:0000256" key="4">
    <source>
        <dbReference type="ARBA" id="ARBA00022475"/>
    </source>
</evidence>
<feature type="transmembrane region" description="Helical" evidence="12">
    <location>
        <begin position="181"/>
        <end position="202"/>
    </location>
</feature>
<feature type="domain" description="Cytochrome b561 bacterial/Ni-hydrogenase" evidence="13">
    <location>
        <begin position="14"/>
        <end position="215"/>
    </location>
</feature>